<evidence type="ECO:0000313" key="3">
    <source>
        <dbReference type="EMBL" id="MFE9604448.1"/>
    </source>
</evidence>
<evidence type="ECO:0000259" key="1">
    <source>
        <dbReference type="Pfam" id="PF07398"/>
    </source>
</evidence>
<dbReference type="SUPFAM" id="SSF109854">
    <property type="entry name" value="DinB/YfiT-like putative metalloenzymes"/>
    <property type="match status" value="1"/>
</dbReference>
<dbReference type="Gene3D" id="3.30.1050.20">
    <property type="match status" value="1"/>
</dbReference>
<dbReference type="Proteomes" id="UP001601303">
    <property type="component" value="Unassembled WGS sequence"/>
</dbReference>
<gene>
    <name evidence="3" type="ORF">ACFYNQ_38620</name>
</gene>
<comment type="caution">
    <text evidence="3">The sequence shown here is derived from an EMBL/GenBank/DDBJ whole genome shotgun (WGS) entry which is preliminary data.</text>
</comment>
<name>A0ABW6MGI5_9ACTN</name>
<dbReference type="InterPro" id="IPR036527">
    <property type="entry name" value="SCP2_sterol-bd_dom_sf"/>
</dbReference>
<evidence type="ECO:0000313" key="4">
    <source>
        <dbReference type="Proteomes" id="UP001601303"/>
    </source>
</evidence>
<proteinExistence type="predicted"/>
<reference evidence="3 4" key="1">
    <citation type="submission" date="2024-10" db="EMBL/GenBank/DDBJ databases">
        <title>The Natural Products Discovery Center: Release of the First 8490 Sequenced Strains for Exploring Actinobacteria Biosynthetic Diversity.</title>
        <authorList>
            <person name="Kalkreuter E."/>
            <person name="Kautsar S.A."/>
            <person name="Yang D."/>
            <person name="Bader C.D."/>
            <person name="Teijaro C.N."/>
            <person name="Fluegel L."/>
            <person name="Davis C.M."/>
            <person name="Simpson J.R."/>
            <person name="Lauterbach L."/>
            <person name="Steele A.D."/>
            <person name="Gui C."/>
            <person name="Meng S."/>
            <person name="Li G."/>
            <person name="Viehrig K."/>
            <person name="Ye F."/>
            <person name="Su P."/>
            <person name="Kiefer A.F."/>
            <person name="Nichols A."/>
            <person name="Cepeda A.J."/>
            <person name="Yan W."/>
            <person name="Fan B."/>
            <person name="Jiang Y."/>
            <person name="Adhikari A."/>
            <person name="Zheng C.-J."/>
            <person name="Schuster L."/>
            <person name="Cowan T.M."/>
            <person name="Smanski M.J."/>
            <person name="Chevrette M.G."/>
            <person name="De Carvalho L.P.S."/>
            <person name="Shen B."/>
        </authorList>
    </citation>
    <scope>NUCLEOTIDE SEQUENCE [LARGE SCALE GENOMIC DNA]</scope>
    <source>
        <strain evidence="3 4">NPDC006488</strain>
    </source>
</reference>
<dbReference type="NCBIfam" id="TIGR03083">
    <property type="entry name" value="maleylpyruvate isomerase family mycothiol-dependent enzyme"/>
    <property type="match status" value="1"/>
</dbReference>
<dbReference type="InterPro" id="IPR010872">
    <property type="entry name" value="MDMPI_C-term_domain"/>
</dbReference>
<dbReference type="Pfam" id="PF11716">
    <property type="entry name" value="MDMPI_N"/>
    <property type="match status" value="1"/>
</dbReference>
<dbReference type="GO" id="GO:0016853">
    <property type="term" value="F:isomerase activity"/>
    <property type="evidence" value="ECO:0007669"/>
    <property type="project" value="UniProtKB-KW"/>
</dbReference>
<dbReference type="Gene3D" id="1.20.120.450">
    <property type="entry name" value="dinb family like domain"/>
    <property type="match status" value="1"/>
</dbReference>
<dbReference type="RefSeq" id="WP_388113382.1">
    <property type="nucleotide sequence ID" value="NZ_JBIAHM010000016.1"/>
</dbReference>
<keyword evidence="3" id="KW-0413">Isomerase</keyword>
<dbReference type="Pfam" id="PF07398">
    <property type="entry name" value="MDMPI_C"/>
    <property type="match status" value="1"/>
</dbReference>
<sequence>MNRSLADTRHWMREGTELLVDATTRLNEAAYDAPSLLPGWSRKHVVAHVAANADALANLVHWAATGTPTPMYASPEERATGIREGGRQPGTRLTEWLRLSSDALEKAMDELDDNQWASRVLTAQGRTVAATEIPWLRSREVWVHAVDLGSGIDFTTLPADFLTALCDDIVTKRRGAPGPEAILRPTDMATRWYLPGAPDEEGAAVTATGPLTEIAAYLAGRHHGATTAEGVAVPALPAWL</sequence>
<dbReference type="InterPro" id="IPR017517">
    <property type="entry name" value="Maleyloyr_isom"/>
</dbReference>
<dbReference type="InterPro" id="IPR024344">
    <property type="entry name" value="MDMPI_metal-binding"/>
</dbReference>
<evidence type="ECO:0000259" key="2">
    <source>
        <dbReference type="Pfam" id="PF11716"/>
    </source>
</evidence>
<organism evidence="3 4">
    <name type="scientific">Streptomyces hokutonensis</name>
    <dbReference type="NCBI Taxonomy" id="1306990"/>
    <lineage>
        <taxon>Bacteria</taxon>
        <taxon>Bacillati</taxon>
        <taxon>Actinomycetota</taxon>
        <taxon>Actinomycetes</taxon>
        <taxon>Kitasatosporales</taxon>
        <taxon>Streptomycetaceae</taxon>
        <taxon>Streptomyces</taxon>
    </lineage>
</organism>
<protein>
    <submittedName>
        <fullName evidence="3">Maleylpyruvate isomerase family mycothiol-dependent enzyme</fullName>
    </submittedName>
</protein>
<feature type="domain" description="MDMPI C-terminal" evidence="1">
    <location>
        <begin position="157"/>
        <end position="230"/>
    </location>
</feature>
<accession>A0ABW6MGI5</accession>
<dbReference type="InterPro" id="IPR034660">
    <property type="entry name" value="DinB/YfiT-like"/>
</dbReference>
<feature type="domain" description="Mycothiol-dependent maleylpyruvate isomerase metal-binding" evidence="2">
    <location>
        <begin position="13"/>
        <end position="148"/>
    </location>
</feature>
<dbReference type="EMBL" id="JBIAHM010000016">
    <property type="protein sequence ID" value="MFE9604448.1"/>
    <property type="molecule type" value="Genomic_DNA"/>
</dbReference>
<keyword evidence="4" id="KW-1185">Reference proteome</keyword>
<dbReference type="SUPFAM" id="SSF55718">
    <property type="entry name" value="SCP-like"/>
    <property type="match status" value="1"/>
</dbReference>